<proteinExistence type="predicted"/>
<accession>A0A4Y7SZM3</accession>
<dbReference type="AlphaFoldDB" id="A0A4Y7SZM3"/>
<dbReference type="SUPFAM" id="SSF117281">
    <property type="entry name" value="Kelch motif"/>
    <property type="match status" value="1"/>
</dbReference>
<dbReference type="InterPro" id="IPR015915">
    <property type="entry name" value="Kelch-typ_b-propeller"/>
</dbReference>
<comment type="caution">
    <text evidence="1">The sequence shown here is derived from an EMBL/GenBank/DDBJ whole genome shotgun (WGS) entry which is preliminary data.</text>
</comment>
<dbReference type="PANTHER" id="PTHR23244">
    <property type="entry name" value="KELCH REPEAT DOMAIN"/>
    <property type="match status" value="1"/>
</dbReference>
<protein>
    <submittedName>
        <fullName evidence="1">Uncharacterized protein</fullName>
    </submittedName>
</protein>
<dbReference type="Proteomes" id="UP000298030">
    <property type="component" value="Unassembled WGS sequence"/>
</dbReference>
<evidence type="ECO:0000313" key="2">
    <source>
        <dbReference type="Proteomes" id="UP000298030"/>
    </source>
</evidence>
<keyword evidence="2" id="KW-1185">Reference proteome</keyword>
<name>A0A4Y7SZM3_COPMI</name>
<dbReference type="EMBL" id="QPFP01000041">
    <property type="protein sequence ID" value="TEB27292.1"/>
    <property type="molecule type" value="Genomic_DNA"/>
</dbReference>
<dbReference type="OrthoDB" id="432528at2759"/>
<dbReference type="InterPro" id="IPR006652">
    <property type="entry name" value="Kelch_1"/>
</dbReference>
<organism evidence="1 2">
    <name type="scientific">Coprinellus micaceus</name>
    <name type="common">Glistening ink-cap mushroom</name>
    <name type="synonym">Coprinus micaceus</name>
    <dbReference type="NCBI Taxonomy" id="71717"/>
    <lineage>
        <taxon>Eukaryota</taxon>
        <taxon>Fungi</taxon>
        <taxon>Dikarya</taxon>
        <taxon>Basidiomycota</taxon>
        <taxon>Agaricomycotina</taxon>
        <taxon>Agaricomycetes</taxon>
        <taxon>Agaricomycetidae</taxon>
        <taxon>Agaricales</taxon>
        <taxon>Agaricineae</taxon>
        <taxon>Psathyrellaceae</taxon>
        <taxon>Coprinellus</taxon>
    </lineage>
</organism>
<dbReference type="Pfam" id="PF01344">
    <property type="entry name" value="Kelch_1"/>
    <property type="match status" value="1"/>
</dbReference>
<reference evidence="1 2" key="1">
    <citation type="journal article" date="2019" name="Nat. Ecol. Evol.">
        <title>Megaphylogeny resolves global patterns of mushroom evolution.</title>
        <authorList>
            <person name="Varga T."/>
            <person name="Krizsan K."/>
            <person name="Foldi C."/>
            <person name="Dima B."/>
            <person name="Sanchez-Garcia M."/>
            <person name="Sanchez-Ramirez S."/>
            <person name="Szollosi G.J."/>
            <person name="Szarkandi J.G."/>
            <person name="Papp V."/>
            <person name="Albert L."/>
            <person name="Andreopoulos W."/>
            <person name="Angelini C."/>
            <person name="Antonin V."/>
            <person name="Barry K.W."/>
            <person name="Bougher N.L."/>
            <person name="Buchanan P."/>
            <person name="Buyck B."/>
            <person name="Bense V."/>
            <person name="Catcheside P."/>
            <person name="Chovatia M."/>
            <person name="Cooper J."/>
            <person name="Damon W."/>
            <person name="Desjardin D."/>
            <person name="Finy P."/>
            <person name="Geml J."/>
            <person name="Haridas S."/>
            <person name="Hughes K."/>
            <person name="Justo A."/>
            <person name="Karasinski D."/>
            <person name="Kautmanova I."/>
            <person name="Kiss B."/>
            <person name="Kocsube S."/>
            <person name="Kotiranta H."/>
            <person name="LaButti K.M."/>
            <person name="Lechner B.E."/>
            <person name="Liimatainen K."/>
            <person name="Lipzen A."/>
            <person name="Lukacs Z."/>
            <person name="Mihaltcheva S."/>
            <person name="Morgado L.N."/>
            <person name="Niskanen T."/>
            <person name="Noordeloos M.E."/>
            <person name="Ohm R.A."/>
            <person name="Ortiz-Santana B."/>
            <person name="Ovrebo C."/>
            <person name="Racz N."/>
            <person name="Riley R."/>
            <person name="Savchenko A."/>
            <person name="Shiryaev A."/>
            <person name="Soop K."/>
            <person name="Spirin V."/>
            <person name="Szebenyi C."/>
            <person name="Tomsovsky M."/>
            <person name="Tulloss R.E."/>
            <person name="Uehling J."/>
            <person name="Grigoriev I.V."/>
            <person name="Vagvolgyi C."/>
            <person name="Papp T."/>
            <person name="Martin F.M."/>
            <person name="Miettinen O."/>
            <person name="Hibbett D.S."/>
            <person name="Nagy L.G."/>
        </authorList>
    </citation>
    <scope>NUCLEOTIDE SEQUENCE [LARGE SCALE GENOMIC DNA]</scope>
    <source>
        <strain evidence="1 2">FP101781</strain>
    </source>
</reference>
<gene>
    <name evidence="1" type="ORF">FA13DRAFT_1736672</name>
</gene>
<evidence type="ECO:0000313" key="1">
    <source>
        <dbReference type="EMBL" id="TEB27292.1"/>
    </source>
</evidence>
<sequence length="706" mass="79871">MSSQDQTHRMGTDPQSITVTRLAELAAKMQVDSLSEGTKMLESGYLDQARDFFFKRAKKIVGRHIRLPSIGGIQDSDGIRSDLYTKMMPYDVAVLMACCNGMAKYYIAKKDFESALAWFEENQLLFKNAYFSTEKPLHDWMDYALDIPELTYQRVVSIIGSAGIFDELGNTATAVQQRFLSLCFVNPLPDAHRTVAVNGLNDNDVYERGIQGRHPDPSLCHKLSLTCPRLQVQGSWKKLTLKPGSKSCGPRQRCASFVWNNHLYVFGGWTGDTFVFYKDFWCLNLEDETAGRAWRKLPDYPVGVNAVLSPSMVVDRDEKRAYLITGRPRVDYFDLVAERWGYIETTFHATEEDTRCGVTGGWPFRRNDLTDATVVINRGKIYTFGGGHGDTTIGCNLFMELDLATKKWKRLSGYVMSPPNADYSMPGPRMSACGWVGPCMDTIYIFLGHAMRHGPLDTGKPELHQSEEAYAYQDFWSWSITQARWKRERVSGNMPLARTEMGYTFNEKLNKVVVFGGYSPSIPTLFLSEGKQFTYSYYADTFIYDYPQAESSNLPVYTSTDPEKCNPPSATTYPRWKQVLTKGFPTYRCHSHLNTDPDTGKVYLFGGYTNTDYVPSRKTFKSRPFGDVWQLRLDVPGEGGDFASVDVEEEARTAKIGPWKRCFTCGNSGMWKMCAGACGGKAFFCGGECQREGWKEHKATHLCRKV</sequence>
<dbReference type="Gene3D" id="2.120.10.80">
    <property type="entry name" value="Kelch-type beta propeller"/>
    <property type="match status" value="2"/>
</dbReference>